<dbReference type="InterPro" id="IPR014284">
    <property type="entry name" value="RNA_pol_sigma-70_dom"/>
</dbReference>
<evidence type="ECO:0000256" key="1">
    <source>
        <dbReference type="ARBA" id="ARBA00010641"/>
    </source>
</evidence>
<dbReference type="InterPro" id="IPR013324">
    <property type="entry name" value="RNA_pol_sigma_r3/r4-like"/>
</dbReference>
<name>A0ABS2D671_9SPHN</name>
<evidence type="ECO:0000259" key="6">
    <source>
        <dbReference type="Pfam" id="PF08281"/>
    </source>
</evidence>
<proteinExistence type="inferred from homology"/>
<dbReference type="Proteomes" id="UP000763641">
    <property type="component" value="Unassembled WGS sequence"/>
</dbReference>
<evidence type="ECO:0000256" key="4">
    <source>
        <dbReference type="ARBA" id="ARBA00023163"/>
    </source>
</evidence>
<dbReference type="SUPFAM" id="SSF88946">
    <property type="entry name" value="Sigma2 domain of RNA polymerase sigma factors"/>
    <property type="match status" value="1"/>
</dbReference>
<protein>
    <submittedName>
        <fullName evidence="7">Sigma-70 family RNA polymerase sigma factor</fullName>
    </submittedName>
</protein>
<evidence type="ECO:0000256" key="2">
    <source>
        <dbReference type="ARBA" id="ARBA00023015"/>
    </source>
</evidence>
<dbReference type="PANTHER" id="PTHR43133">
    <property type="entry name" value="RNA POLYMERASE ECF-TYPE SIGMA FACTO"/>
    <property type="match status" value="1"/>
</dbReference>
<sequence>MTQPRPASDEARAHLARMLIATGSEDRAAFRELYHLTSAKLFGVVLRICGDTQAAEDVLHDVYLIIWRRAGAWEPGRASPITWLATIARNRAIDWRRAQKVRRAGPIDDASDIPDTAPDAESELVAAGERHSLRHCLEELEPRQGEAIRTAFFDGMTYADYAEARGVPLGTAKSWIRRGLARLKECLDRDA</sequence>
<dbReference type="InterPro" id="IPR007627">
    <property type="entry name" value="RNA_pol_sigma70_r2"/>
</dbReference>
<dbReference type="InterPro" id="IPR039425">
    <property type="entry name" value="RNA_pol_sigma-70-like"/>
</dbReference>
<reference evidence="7 8" key="1">
    <citation type="submission" date="2020-12" db="EMBL/GenBank/DDBJ databases">
        <title>Sphingomonas sp.</title>
        <authorList>
            <person name="Kim M.K."/>
        </authorList>
    </citation>
    <scope>NUCLEOTIDE SEQUENCE [LARGE SCALE GENOMIC DNA]</scope>
    <source>
        <strain evidence="7 8">BT552</strain>
    </source>
</reference>
<dbReference type="SUPFAM" id="SSF88659">
    <property type="entry name" value="Sigma3 and sigma4 domains of RNA polymerase sigma factors"/>
    <property type="match status" value="1"/>
</dbReference>
<evidence type="ECO:0000313" key="7">
    <source>
        <dbReference type="EMBL" id="MBM6576426.1"/>
    </source>
</evidence>
<dbReference type="PANTHER" id="PTHR43133:SF62">
    <property type="entry name" value="RNA POLYMERASE SIGMA FACTOR SIGZ"/>
    <property type="match status" value="1"/>
</dbReference>
<gene>
    <name evidence="7" type="ORF">ILT43_08570</name>
</gene>
<dbReference type="InterPro" id="IPR013249">
    <property type="entry name" value="RNA_pol_sigma70_r4_t2"/>
</dbReference>
<evidence type="ECO:0000256" key="3">
    <source>
        <dbReference type="ARBA" id="ARBA00023082"/>
    </source>
</evidence>
<dbReference type="Gene3D" id="1.10.10.10">
    <property type="entry name" value="Winged helix-like DNA-binding domain superfamily/Winged helix DNA-binding domain"/>
    <property type="match status" value="1"/>
</dbReference>
<dbReference type="Pfam" id="PF08281">
    <property type="entry name" value="Sigma70_r4_2"/>
    <property type="match status" value="1"/>
</dbReference>
<organism evidence="7 8">
    <name type="scientific">Sphingomonas longa</name>
    <dbReference type="NCBI Taxonomy" id="2778730"/>
    <lineage>
        <taxon>Bacteria</taxon>
        <taxon>Pseudomonadati</taxon>
        <taxon>Pseudomonadota</taxon>
        <taxon>Alphaproteobacteria</taxon>
        <taxon>Sphingomonadales</taxon>
        <taxon>Sphingomonadaceae</taxon>
        <taxon>Sphingomonas</taxon>
    </lineage>
</organism>
<comment type="similarity">
    <text evidence="1">Belongs to the sigma-70 factor family. ECF subfamily.</text>
</comment>
<keyword evidence="2" id="KW-0805">Transcription regulation</keyword>
<comment type="caution">
    <text evidence="7">The sequence shown here is derived from an EMBL/GenBank/DDBJ whole genome shotgun (WGS) entry which is preliminary data.</text>
</comment>
<dbReference type="Pfam" id="PF04542">
    <property type="entry name" value="Sigma70_r2"/>
    <property type="match status" value="1"/>
</dbReference>
<accession>A0ABS2D671</accession>
<dbReference type="InterPro" id="IPR036388">
    <property type="entry name" value="WH-like_DNA-bd_sf"/>
</dbReference>
<evidence type="ECO:0000259" key="5">
    <source>
        <dbReference type="Pfam" id="PF04542"/>
    </source>
</evidence>
<dbReference type="Gene3D" id="1.10.1740.10">
    <property type="match status" value="1"/>
</dbReference>
<dbReference type="CDD" id="cd06171">
    <property type="entry name" value="Sigma70_r4"/>
    <property type="match status" value="1"/>
</dbReference>
<feature type="domain" description="RNA polymerase sigma factor 70 region 4 type 2" evidence="6">
    <location>
        <begin position="131"/>
        <end position="183"/>
    </location>
</feature>
<feature type="domain" description="RNA polymerase sigma-70 region 2" evidence="5">
    <location>
        <begin position="37"/>
        <end position="100"/>
    </location>
</feature>
<dbReference type="EMBL" id="JAFEMC010000002">
    <property type="protein sequence ID" value="MBM6576426.1"/>
    <property type="molecule type" value="Genomic_DNA"/>
</dbReference>
<evidence type="ECO:0000313" key="8">
    <source>
        <dbReference type="Proteomes" id="UP000763641"/>
    </source>
</evidence>
<keyword evidence="3" id="KW-0731">Sigma factor</keyword>
<keyword evidence="8" id="KW-1185">Reference proteome</keyword>
<dbReference type="NCBIfam" id="TIGR02937">
    <property type="entry name" value="sigma70-ECF"/>
    <property type="match status" value="1"/>
</dbReference>
<dbReference type="InterPro" id="IPR013325">
    <property type="entry name" value="RNA_pol_sigma_r2"/>
</dbReference>
<keyword evidence="4" id="KW-0804">Transcription</keyword>